<proteinExistence type="inferred from homology"/>
<dbReference type="InterPro" id="IPR027417">
    <property type="entry name" value="P-loop_NTPase"/>
</dbReference>
<dbReference type="InterPro" id="IPR036185">
    <property type="entry name" value="DNA_heli_DnaB-like_N_sf"/>
</dbReference>
<dbReference type="InterPro" id="IPR007692">
    <property type="entry name" value="DNA_helicase_DnaB"/>
</dbReference>
<dbReference type="Pfam" id="PF03796">
    <property type="entry name" value="DnaB_C"/>
    <property type="match status" value="1"/>
</dbReference>
<evidence type="ECO:0000256" key="2">
    <source>
        <dbReference type="ARBA" id="ARBA00022515"/>
    </source>
</evidence>
<keyword evidence="9" id="KW-0413">Isomerase</keyword>
<dbReference type="EC" id="5.6.2.3" evidence="11 12"/>
<dbReference type="CDD" id="cd00984">
    <property type="entry name" value="DnaB_C"/>
    <property type="match status" value="1"/>
</dbReference>
<dbReference type="NCBIfam" id="TIGR00665">
    <property type="entry name" value="DnaB"/>
    <property type="match status" value="1"/>
</dbReference>
<accession>A0ABM8DG23</accession>
<feature type="domain" description="SF4 helicase" evidence="13">
    <location>
        <begin position="183"/>
        <end position="455"/>
    </location>
</feature>
<dbReference type="SUPFAM" id="SSF48024">
    <property type="entry name" value="N-terminal domain of DnaB helicase"/>
    <property type="match status" value="1"/>
</dbReference>
<dbReference type="InterPro" id="IPR007694">
    <property type="entry name" value="DNA_helicase_DnaB-like_C"/>
</dbReference>
<comment type="similarity">
    <text evidence="1 12">Belongs to the helicase family. DnaB subfamily.</text>
</comment>
<evidence type="ECO:0000256" key="3">
    <source>
        <dbReference type="ARBA" id="ARBA00022705"/>
    </source>
</evidence>
<dbReference type="GO" id="GO:0004386">
    <property type="term" value="F:helicase activity"/>
    <property type="evidence" value="ECO:0007669"/>
    <property type="project" value="UniProtKB-KW"/>
</dbReference>
<evidence type="ECO:0000256" key="1">
    <source>
        <dbReference type="ARBA" id="ARBA00008428"/>
    </source>
</evidence>
<dbReference type="Proteomes" id="UP001317822">
    <property type="component" value="Chromosome"/>
</dbReference>
<evidence type="ECO:0000256" key="12">
    <source>
        <dbReference type="RuleBase" id="RU362085"/>
    </source>
</evidence>
<dbReference type="PANTHER" id="PTHR30153:SF2">
    <property type="entry name" value="REPLICATIVE DNA HELICASE"/>
    <property type="match status" value="1"/>
</dbReference>
<dbReference type="Pfam" id="PF00772">
    <property type="entry name" value="DnaB"/>
    <property type="match status" value="1"/>
</dbReference>
<keyword evidence="7 12" id="KW-0067">ATP-binding</keyword>
<evidence type="ECO:0000256" key="10">
    <source>
        <dbReference type="ARBA" id="ARBA00048954"/>
    </source>
</evidence>
<dbReference type="RefSeq" id="WP_281779471.1">
    <property type="nucleotide sequence ID" value="NZ_AP027041.1"/>
</dbReference>
<evidence type="ECO:0000256" key="9">
    <source>
        <dbReference type="ARBA" id="ARBA00023235"/>
    </source>
</evidence>
<evidence type="ECO:0000256" key="11">
    <source>
        <dbReference type="NCBIfam" id="TIGR00665"/>
    </source>
</evidence>
<dbReference type="Gene3D" id="1.10.860.10">
    <property type="entry name" value="DNAb Helicase, Chain A"/>
    <property type="match status" value="1"/>
</dbReference>
<dbReference type="InterPro" id="IPR007693">
    <property type="entry name" value="DNA_helicase_DnaB-like_N"/>
</dbReference>
<sequence length="491" mass="53826">MTALDHEAGRLRVPPQSIEAEQAVLGGLMLVAEALDEVADILHPEMFYRRDHRLIYSAILAAKQKGRGFDAVVLGDWFEAKGLSEHVAGGAYLIELANTTPSAANIRAYAEIVADKALLRQYIEIGTGMVNSGFQPDGRESHELIAEAASRLSEIGVARASEGPRYVRTELSNAFDDIVARYRGESAPALVPPWSNVAAILPGLEDTDLMILAARPGMGKTAAALEFCDAAARAGRHVALFSLEMSRRQMTLRLISNRSGIDNGKLRRKDGLEDEDWTALTDAMRDLKELPIAIDDQAAMNIAALSARARRMDARLKADGEKGLGLIVVDYIQLMNGTGRGDKRHEELSEISRGLKLLAKELHCPVIGLSQLNRSLEARSDKRPTMADLRESGALEQDADVVAFLYRDDYYTKDQSNAPGITEFIVGKQRSGPTDTAYLRHELSCFRFYDHVGSKPYYGKAKSALASNDGFDDVEIPRRRSVARGKDAASR</sequence>
<dbReference type="Gene3D" id="3.40.50.300">
    <property type="entry name" value="P-loop containing nucleotide triphosphate hydrolases"/>
    <property type="match status" value="1"/>
</dbReference>
<evidence type="ECO:0000313" key="14">
    <source>
        <dbReference type="EMBL" id="BDU17545.1"/>
    </source>
</evidence>
<name>A0ABM8DG23_9GAMM</name>
<evidence type="ECO:0000256" key="7">
    <source>
        <dbReference type="ARBA" id="ARBA00022840"/>
    </source>
</evidence>
<evidence type="ECO:0000313" key="15">
    <source>
        <dbReference type="Proteomes" id="UP001317822"/>
    </source>
</evidence>
<evidence type="ECO:0000259" key="13">
    <source>
        <dbReference type="PROSITE" id="PS51199"/>
    </source>
</evidence>
<dbReference type="InterPro" id="IPR016136">
    <property type="entry name" value="DNA_helicase_N/primase_C"/>
</dbReference>
<gene>
    <name evidence="14" type="primary">dnaB</name>
    <name evidence="14" type="ORF">LA521A_27460</name>
</gene>
<dbReference type="SUPFAM" id="SSF52540">
    <property type="entry name" value="P-loop containing nucleoside triphosphate hydrolases"/>
    <property type="match status" value="1"/>
</dbReference>
<keyword evidence="15" id="KW-1185">Reference proteome</keyword>
<dbReference type="PANTHER" id="PTHR30153">
    <property type="entry name" value="REPLICATIVE DNA HELICASE DNAB"/>
    <property type="match status" value="1"/>
</dbReference>
<keyword evidence="5 12" id="KW-0378">Hydrolase</keyword>
<comment type="function">
    <text evidence="12">The main replicative DNA helicase, it participates in initiation and elongation during chromosome replication. Travels ahead of the DNA replisome, separating dsDNA into templates for DNA synthesis. A processive ATP-dependent 5'-3' DNA helicase it has DNA-dependent ATPase activity.</text>
</comment>
<keyword evidence="6 12" id="KW-0347">Helicase</keyword>
<dbReference type="EMBL" id="AP027041">
    <property type="protein sequence ID" value="BDU17545.1"/>
    <property type="molecule type" value="Genomic_DNA"/>
</dbReference>
<reference evidence="14 15" key="1">
    <citation type="journal article" date="2023" name="Int. J. Syst. Evol. Microbiol.">
        <title>Physiological and genomic analyses of cobalamin (vitamin B12)-auxotrophy of Lysobacter auxotrophicus sp. nov., a methionine-auxotrophic chitinolytic bacterium isolated from chitin-treated soil.</title>
        <authorList>
            <person name="Saito A."/>
            <person name="Dohra H."/>
            <person name="Hamada M."/>
            <person name="Moriuchi R."/>
            <person name="Kotsuchibashi Y."/>
            <person name="Mori K."/>
        </authorList>
    </citation>
    <scope>NUCLEOTIDE SEQUENCE [LARGE SCALE GENOMIC DNA]</scope>
    <source>
        <strain evidence="14 15">5-21a</strain>
    </source>
</reference>
<keyword evidence="3 12" id="KW-0235">DNA replication</keyword>
<comment type="catalytic activity">
    <reaction evidence="10 12">
        <text>ATP + H2O = ADP + phosphate + H(+)</text>
        <dbReference type="Rhea" id="RHEA:13065"/>
        <dbReference type="ChEBI" id="CHEBI:15377"/>
        <dbReference type="ChEBI" id="CHEBI:15378"/>
        <dbReference type="ChEBI" id="CHEBI:30616"/>
        <dbReference type="ChEBI" id="CHEBI:43474"/>
        <dbReference type="ChEBI" id="CHEBI:456216"/>
        <dbReference type="EC" id="5.6.2.3"/>
    </reaction>
</comment>
<evidence type="ECO:0000256" key="8">
    <source>
        <dbReference type="ARBA" id="ARBA00023125"/>
    </source>
</evidence>
<evidence type="ECO:0000256" key="6">
    <source>
        <dbReference type="ARBA" id="ARBA00022806"/>
    </source>
</evidence>
<keyword evidence="8 12" id="KW-0238">DNA-binding</keyword>
<evidence type="ECO:0000256" key="4">
    <source>
        <dbReference type="ARBA" id="ARBA00022741"/>
    </source>
</evidence>
<evidence type="ECO:0000256" key="5">
    <source>
        <dbReference type="ARBA" id="ARBA00022801"/>
    </source>
</evidence>
<protein>
    <recommendedName>
        <fullName evidence="11 12">Replicative DNA helicase</fullName>
        <ecNumber evidence="11 12">5.6.2.3</ecNumber>
    </recommendedName>
</protein>
<keyword evidence="4 12" id="KW-0547">Nucleotide-binding</keyword>
<dbReference type="PROSITE" id="PS51199">
    <property type="entry name" value="SF4_HELICASE"/>
    <property type="match status" value="1"/>
</dbReference>
<organism evidence="14 15">
    <name type="scientific">Lysobacter auxotrophicus</name>
    <dbReference type="NCBI Taxonomy" id="2992573"/>
    <lineage>
        <taxon>Bacteria</taxon>
        <taxon>Pseudomonadati</taxon>
        <taxon>Pseudomonadota</taxon>
        <taxon>Gammaproteobacteria</taxon>
        <taxon>Lysobacterales</taxon>
        <taxon>Lysobacteraceae</taxon>
        <taxon>Lysobacter</taxon>
    </lineage>
</organism>
<keyword evidence="2 12" id="KW-0639">Primosome</keyword>